<reference evidence="7 8" key="1">
    <citation type="submission" date="2018-03" db="EMBL/GenBank/DDBJ databases">
        <title>Genomic Encyclopedia of Archaeal and Bacterial Type Strains, Phase II (KMG-II): from individual species to whole genera.</title>
        <authorList>
            <person name="Goeker M."/>
        </authorList>
    </citation>
    <scope>NUCLEOTIDE SEQUENCE [LARGE SCALE GENOMIC DNA]</scope>
    <source>
        <strain evidence="7 8">DSM 29318</strain>
    </source>
</reference>
<keyword evidence="2 6" id="KW-1003">Cell membrane</keyword>
<evidence type="ECO:0000256" key="2">
    <source>
        <dbReference type="ARBA" id="ARBA00022475"/>
    </source>
</evidence>
<gene>
    <name evidence="6" type="primary">nhaA</name>
    <name evidence="7" type="ORF">BCF33_1332</name>
</gene>
<keyword evidence="6" id="KW-0050">Antiport</keyword>
<comment type="function">
    <text evidence="6">Na(+)/H(+) antiporter that extrudes sodium in exchange for external protons.</text>
</comment>
<dbReference type="EMBL" id="PVTT01000001">
    <property type="protein sequence ID" value="PRY95708.1"/>
    <property type="molecule type" value="Genomic_DNA"/>
</dbReference>
<dbReference type="AlphaFoldDB" id="A0A2T0X9T8"/>
<dbReference type="GO" id="GO:0006885">
    <property type="term" value="P:regulation of pH"/>
    <property type="evidence" value="ECO:0007669"/>
    <property type="project" value="InterPro"/>
</dbReference>
<keyword evidence="6" id="KW-0739">Sodium transport</keyword>
<feature type="transmembrane region" description="Helical" evidence="6">
    <location>
        <begin position="325"/>
        <end position="350"/>
    </location>
</feature>
<comment type="similarity">
    <text evidence="6">Belongs to the NhaA Na(+)/H(+) (TC 2.A.33) antiporter family.</text>
</comment>
<comment type="catalytic activity">
    <reaction evidence="6">
        <text>Na(+)(in) + 2 H(+)(out) = Na(+)(out) + 2 H(+)(in)</text>
        <dbReference type="Rhea" id="RHEA:29251"/>
        <dbReference type="ChEBI" id="CHEBI:15378"/>
        <dbReference type="ChEBI" id="CHEBI:29101"/>
    </reaction>
</comment>
<evidence type="ECO:0000256" key="6">
    <source>
        <dbReference type="HAMAP-Rule" id="MF_01844"/>
    </source>
</evidence>
<feature type="transmembrane region" description="Helical" evidence="6">
    <location>
        <begin position="362"/>
        <end position="385"/>
    </location>
</feature>
<dbReference type="HAMAP" id="MF_01844">
    <property type="entry name" value="NhaA"/>
    <property type="match status" value="1"/>
</dbReference>
<name>A0A2T0X9T8_9RHOB</name>
<feature type="transmembrane region" description="Helical" evidence="6">
    <location>
        <begin position="196"/>
        <end position="214"/>
    </location>
</feature>
<feature type="transmembrane region" description="Helical" evidence="6">
    <location>
        <begin position="103"/>
        <end position="127"/>
    </location>
</feature>
<dbReference type="RefSeq" id="WP_106160055.1">
    <property type="nucleotide sequence ID" value="NZ_PVTT01000001.1"/>
</dbReference>
<dbReference type="GO" id="GO:0005886">
    <property type="term" value="C:plasma membrane"/>
    <property type="evidence" value="ECO:0007669"/>
    <property type="project" value="UniProtKB-SubCell"/>
</dbReference>
<comment type="subcellular location">
    <subcellularLocation>
        <location evidence="1">Cell inner membrane</location>
        <topology evidence="1">Multi-pass membrane protein</topology>
    </subcellularLocation>
    <subcellularLocation>
        <location evidence="6">Cell membrane</location>
        <topology evidence="6">Multi-pass membrane protein</topology>
    </subcellularLocation>
</comment>
<evidence type="ECO:0000256" key="1">
    <source>
        <dbReference type="ARBA" id="ARBA00004429"/>
    </source>
</evidence>
<feature type="transmembrane region" description="Helical" evidence="6">
    <location>
        <begin position="235"/>
        <end position="252"/>
    </location>
</feature>
<feature type="transmembrane region" description="Helical" evidence="6">
    <location>
        <begin position="72"/>
        <end position="91"/>
    </location>
</feature>
<feature type="transmembrane region" description="Helical" evidence="6">
    <location>
        <begin position="139"/>
        <end position="158"/>
    </location>
</feature>
<protein>
    <recommendedName>
        <fullName evidence="6">Na(+)/H(+) antiporter NhaA</fullName>
    </recommendedName>
    <alternativeName>
        <fullName evidence="6">Sodium/proton antiporter NhaA</fullName>
    </alternativeName>
</protein>
<evidence type="ECO:0000313" key="8">
    <source>
        <dbReference type="Proteomes" id="UP000238801"/>
    </source>
</evidence>
<keyword evidence="5 6" id="KW-0472">Membrane</keyword>
<comment type="caution">
    <text evidence="7">The sequence shown here is derived from an EMBL/GenBank/DDBJ whole genome shotgun (WGS) entry which is preliminary data.</text>
</comment>
<sequence length="422" mass="45661">MYRVWNFVTNYSLLLIAGALIALVWANVDADGYHHFVEWVVWDHAPIGHPHYDAAGAVEYRTLTLHYLVNDVLMAFFFAIAAKEVWEAVILKNGSLRGKKAATPLFATFGGMAGPIAIYLGLAYFLFGSETYDAVQRGWAIPTATDIAFSYLVGRIVFGAGHPAVRFLLLLAIADDAAGLIILAVFYPQGDLAPEWLLLSVGAASGVFLLFNWLPRRLDRGDEVRRRSTWVRNRLSFWPYLFAGALSWYGFAEAGLHPALGLLPIVPTIPHADRAFGVFSQAEVYLTDLLNHSEHLLKHPVEVVLFFFGLLNAGVEFGAIGDPTWLVLAGLLIGKPLGVLLFGWIGANVLRLGLPAGMRIVDLFVIGCVAAIGFTVSLFIAAVAFEPGAVQDAAKMGALLSFAAAVLSLVAGRVTGVVKQPA</sequence>
<proteinExistence type="inferred from homology"/>
<evidence type="ECO:0000256" key="4">
    <source>
        <dbReference type="ARBA" id="ARBA00022989"/>
    </source>
</evidence>
<dbReference type="OrthoDB" id="9808135at2"/>
<dbReference type="Gene3D" id="1.20.1530.10">
    <property type="entry name" value="Na+/H+ antiporter like domain"/>
    <property type="match status" value="1"/>
</dbReference>
<dbReference type="Proteomes" id="UP000238801">
    <property type="component" value="Unassembled WGS sequence"/>
</dbReference>
<evidence type="ECO:0000313" key="7">
    <source>
        <dbReference type="EMBL" id="PRY95708.1"/>
    </source>
</evidence>
<dbReference type="Pfam" id="PF06965">
    <property type="entry name" value="Na_H_antiport_1"/>
    <property type="match status" value="1"/>
</dbReference>
<evidence type="ECO:0000256" key="3">
    <source>
        <dbReference type="ARBA" id="ARBA00022692"/>
    </source>
</evidence>
<dbReference type="InterPro" id="IPR004670">
    <property type="entry name" value="NhaA"/>
</dbReference>
<keyword evidence="3 6" id="KW-0812">Transmembrane</keyword>
<keyword evidence="8" id="KW-1185">Reference proteome</keyword>
<keyword evidence="4 6" id="KW-1133">Transmembrane helix</keyword>
<accession>A0A2T0X9T8</accession>
<dbReference type="PANTHER" id="PTHR30341:SF0">
    <property type="entry name" value="NA(+)_H(+) ANTIPORTER NHAA"/>
    <property type="match status" value="1"/>
</dbReference>
<keyword evidence="6" id="KW-0813">Transport</keyword>
<keyword evidence="6" id="KW-0915">Sodium</keyword>
<organism evidence="7 8">
    <name type="scientific">Hasllibacter halocynthiae</name>
    <dbReference type="NCBI Taxonomy" id="595589"/>
    <lineage>
        <taxon>Bacteria</taxon>
        <taxon>Pseudomonadati</taxon>
        <taxon>Pseudomonadota</taxon>
        <taxon>Alphaproteobacteria</taxon>
        <taxon>Rhodobacterales</taxon>
        <taxon>Roseobacteraceae</taxon>
        <taxon>Hasllibacter</taxon>
    </lineage>
</organism>
<dbReference type="GO" id="GO:0015385">
    <property type="term" value="F:sodium:proton antiporter activity"/>
    <property type="evidence" value="ECO:0007669"/>
    <property type="project" value="TreeGrafter"/>
</dbReference>
<keyword evidence="6" id="KW-0406">Ion transport</keyword>
<feature type="transmembrane region" description="Helical" evidence="6">
    <location>
        <begin position="397"/>
        <end position="418"/>
    </location>
</feature>
<evidence type="ECO:0000256" key="5">
    <source>
        <dbReference type="ARBA" id="ARBA00023136"/>
    </source>
</evidence>
<dbReference type="PANTHER" id="PTHR30341">
    <property type="entry name" value="SODIUM ION/PROTON ANTIPORTER NHAA-RELATED"/>
    <property type="match status" value="1"/>
</dbReference>
<dbReference type="InterPro" id="IPR023171">
    <property type="entry name" value="Na/H_antiporter_dom_sf"/>
</dbReference>
<feature type="transmembrane region" description="Helical" evidence="6">
    <location>
        <begin position="167"/>
        <end position="190"/>
    </location>
</feature>